<accession>A0AC35G5R8</accession>
<proteinExistence type="predicted"/>
<dbReference type="WBParaSite" id="PS1159_v2.g24033.t1">
    <property type="protein sequence ID" value="PS1159_v2.g24033.t1"/>
    <property type="gene ID" value="PS1159_v2.g24033"/>
</dbReference>
<evidence type="ECO:0000313" key="2">
    <source>
        <dbReference type="WBParaSite" id="PS1159_v2.g24033.t1"/>
    </source>
</evidence>
<organism evidence="1 2">
    <name type="scientific">Panagrolaimus sp. PS1159</name>
    <dbReference type="NCBI Taxonomy" id="55785"/>
    <lineage>
        <taxon>Eukaryota</taxon>
        <taxon>Metazoa</taxon>
        <taxon>Ecdysozoa</taxon>
        <taxon>Nematoda</taxon>
        <taxon>Chromadorea</taxon>
        <taxon>Rhabditida</taxon>
        <taxon>Tylenchina</taxon>
        <taxon>Panagrolaimomorpha</taxon>
        <taxon>Panagrolaimoidea</taxon>
        <taxon>Panagrolaimidae</taxon>
        <taxon>Panagrolaimus</taxon>
    </lineage>
</organism>
<reference evidence="2" key="1">
    <citation type="submission" date="2022-11" db="UniProtKB">
        <authorList>
            <consortium name="WormBaseParasite"/>
        </authorList>
    </citation>
    <scope>IDENTIFICATION</scope>
</reference>
<sequence length="479" mass="52600">MLFSKKKKAKRVDAESRAATLTLQSLLNDDAFEFAENGSSNDDVPAVVDKRDFFGGAPAPEDLYPDTELYADVLLGIYDDNNTDEPPKKKEPKKRGRPKKIAGNEQTPKSNEAASAQSSTRAEPSSAAVESSPNPVNKKERPKKIIKYEQTPRMTTRSMAKAAAALAPVKKRGRTSKNVAASTSVEPVKKKRRTTRNVGGAPTPRLTTRSMAKAAAATSGELSSAHVIVSTNNIDKNEPQALSTDDNPFVNQVADQGVDETNSIDMNEPHALSTDDNPFVNQVAVQGVDESEFVVGQIYTDGSGVYALYNGECFVQVDPFEIEAADPALFSSSDASNEESYCPLSNSDTVSEEEMNYYHYGKPMNEVSEQPQQNAYMIVPTNVKASSFNDNFISPPSTTLDTAKEYKQPEQEEEINNEEFTINFNSSENTTDEGYDSFDPYYHPTCNSIDEPFNASINAFNLFGRENAADLLDLTFWEL</sequence>
<name>A0AC35G5R8_9BILA</name>
<dbReference type="Proteomes" id="UP000887580">
    <property type="component" value="Unplaced"/>
</dbReference>
<protein>
    <submittedName>
        <fullName evidence="2">Uncharacterized protein</fullName>
    </submittedName>
</protein>
<evidence type="ECO:0000313" key="1">
    <source>
        <dbReference type="Proteomes" id="UP000887580"/>
    </source>
</evidence>